<evidence type="ECO:0000256" key="3">
    <source>
        <dbReference type="ARBA" id="ARBA00022598"/>
    </source>
</evidence>
<dbReference type="EMBL" id="JBHSMJ010000004">
    <property type="protein sequence ID" value="MFC5446884.1"/>
    <property type="molecule type" value="Genomic_DNA"/>
</dbReference>
<dbReference type="PROSITE" id="PS50160">
    <property type="entry name" value="DNA_LIGASE_A3"/>
    <property type="match status" value="1"/>
</dbReference>
<evidence type="ECO:0000259" key="5">
    <source>
        <dbReference type="PROSITE" id="PS50160"/>
    </source>
</evidence>
<accession>A0ABW0K0I6</accession>
<dbReference type="InterPro" id="IPR050191">
    <property type="entry name" value="ATP-dep_DNA_ligase"/>
</dbReference>
<name>A0ABW0K0I6_9BACL</name>
<reference evidence="7" key="1">
    <citation type="journal article" date="2019" name="Int. J. Syst. Evol. Microbiol.">
        <title>The Global Catalogue of Microorganisms (GCM) 10K type strain sequencing project: providing services to taxonomists for standard genome sequencing and annotation.</title>
        <authorList>
            <consortium name="The Broad Institute Genomics Platform"/>
            <consortium name="The Broad Institute Genome Sequencing Center for Infectious Disease"/>
            <person name="Wu L."/>
            <person name="Ma J."/>
        </authorList>
    </citation>
    <scope>NUCLEOTIDE SEQUENCE [LARGE SCALE GENOMIC DNA]</scope>
    <source>
        <strain evidence="7">KACC 11904</strain>
    </source>
</reference>
<dbReference type="InterPro" id="IPR012310">
    <property type="entry name" value="DNA_ligase_ATP-dep_cent"/>
</dbReference>
<dbReference type="EC" id="6.5.1.1" evidence="2"/>
<dbReference type="Gene3D" id="2.40.50.140">
    <property type="entry name" value="Nucleic acid-binding proteins"/>
    <property type="match status" value="1"/>
</dbReference>
<comment type="catalytic activity">
    <reaction evidence="4">
        <text>ATP + (deoxyribonucleotide)n-3'-hydroxyl + 5'-phospho-(deoxyribonucleotide)m = (deoxyribonucleotide)n+m + AMP + diphosphate.</text>
        <dbReference type="EC" id="6.5.1.1"/>
    </reaction>
</comment>
<keyword evidence="7" id="KW-1185">Reference proteome</keyword>
<dbReference type="PANTHER" id="PTHR45674">
    <property type="entry name" value="DNA LIGASE 1/3 FAMILY MEMBER"/>
    <property type="match status" value="1"/>
</dbReference>
<dbReference type="Proteomes" id="UP001596044">
    <property type="component" value="Unassembled WGS sequence"/>
</dbReference>
<dbReference type="PANTHER" id="PTHR45674:SF4">
    <property type="entry name" value="DNA LIGASE 1"/>
    <property type="match status" value="1"/>
</dbReference>
<comment type="caution">
    <text evidence="6">The sequence shown here is derived from an EMBL/GenBank/DDBJ whole genome shotgun (WGS) entry which is preliminary data.</text>
</comment>
<feature type="domain" description="ATP-dependent DNA ligase family profile" evidence="5">
    <location>
        <begin position="105"/>
        <end position="238"/>
    </location>
</feature>
<evidence type="ECO:0000256" key="4">
    <source>
        <dbReference type="ARBA" id="ARBA00034003"/>
    </source>
</evidence>
<evidence type="ECO:0000256" key="1">
    <source>
        <dbReference type="ARBA" id="ARBA00007572"/>
    </source>
</evidence>
<dbReference type="CDD" id="cd07906">
    <property type="entry name" value="Adenylation_DNA_ligase_LigD_LigC"/>
    <property type="match status" value="1"/>
</dbReference>
<dbReference type="SUPFAM" id="SSF50249">
    <property type="entry name" value="Nucleic acid-binding proteins"/>
    <property type="match status" value="1"/>
</dbReference>
<keyword evidence="3 6" id="KW-0436">Ligase</keyword>
<dbReference type="Gene3D" id="3.30.470.30">
    <property type="entry name" value="DNA ligase/mRNA capping enzyme"/>
    <property type="match status" value="1"/>
</dbReference>
<dbReference type="Gene3D" id="3.30.1490.70">
    <property type="match status" value="1"/>
</dbReference>
<dbReference type="CDD" id="cd07971">
    <property type="entry name" value="OBF_DNA_ligase_LigD"/>
    <property type="match status" value="1"/>
</dbReference>
<sequence length="316" mass="35839">MLQPIEPFEPVVVSGTFPQGEQWVAQIKWDGVRMLSYYDGAQVNLVNRKLNPRTLQYPEFLQASRYCRASSFILDGEIIAMSGGRPSFHEVMKRDSLRSAMSIERGVKQTPVSFMIFDVLFCNGSWVVDQSLQARQQLLEQIIIPQQDVQLVQNYPDAPALYSLMEQYQMEGIIYKDLQSSYVVGGKDKRWQKRKIVHDLYAAVGGVTYRGKRVNALLLGLYDEAARFIYIGHAGGGKLSNQDWMDLTERIQPDITGVRPFVNEPERSKEAVWLHPRLVVKVQFLEWTPGGTMRQPIIQAVVELPAAGCTISQANL</sequence>
<comment type="similarity">
    <text evidence="1">Belongs to the ATP-dependent DNA ligase family.</text>
</comment>
<evidence type="ECO:0000313" key="6">
    <source>
        <dbReference type="EMBL" id="MFC5446884.1"/>
    </source>
</evidence>
<dbReference type="Pfam" id="PF04679">
    <property type="entry name" value="DNA_ligase_A_C"/>
    <property type="match status" value="1"/>
</dbReference>
<dbReference type="GO" id="GO:0016874">
    <property type="term" value="F:ligase activity"/>
    <property type="evidence" value="ECO:0007669"/>
    <property type="project" value="UniProtKB-KW"/>
</dbReference>
<dbReference type="Pfam" id="PF01068">
    <property type="entry name" value="DNA_ligase_A_M"/>
    <property type="match status" value="1"/>
</dbReference>
<gene>
    <name evidence="6" type="ORF">ACFPOG_01295</name>
</gene>
<dbReference type="RefSeq" id="WP_270880425.1">
    <property type="nucleotide sequence ID" value="NZ_JAQFVF010000033.1"/>
</dbReference>
<evidence type="ECO:0000256" key="2">
    <source>
        <dbReference type="ARBA" id="ARBA00012727"/>
    </source>
</evidence>
<dbReference type="SUPFAM" id="SSF56091">
    <property type="entry name" value="DNA ligase/mRNA capping enzyme, catalytic domain"/>
    <property type="match status" value="1"/>
</dbReference>
<protein>
    <recommendedName>
        <fullName evidence="2">DNA ligase (ATP)</fullName>
        <ecNumber evidence="2">6.5.1.1</ecNumber>
    </recommendedName>
</protein>
<organism evidence="6 7">
    <name type="scientific">Paenibacillus aestuarii</name>
    <dbReference type="NCBI Taxonomy" id="516965"/>
    <lineage>
        <taxon>Bacteria</taxon>
        <taxon>Bacillati</taxon>
        <taxon>Bacillota</taxon>
        <taxon>Bacilli</taxon>
        <taxon>Bacillales</taxon>
        <taxon>Paenibacillaceae</taxon>
        <taxon>Paenibacillus</taxon>
    </lineage>
</organism>
<proteinExistence type="inferred from homology"/>
<dbReference type="InterPro" id="IPR012309">
    <property type="entry name" value="DNA_ligase_ATP-dep_C"/>
</dbReference>
<dbReference type="InterPro" id="IPR012340">
    <property type="entry name" value="NA-bd_OB-fold"/>
</dbReference>
<evidence type="ECO:0000313" key="7">
    <source>
        <dbReference type="Proteomes" id="UP001596044"/>
    </source>
</evidence>